<dbReference type="Proteomes" id="UP000019150">
    <property type="component" value="Chromosome"/>
</dbReference>
<keyword evidence="2" id="KW-1185">Reference proteome</keyword>
<proteinExistence type="predicted"/>
<dbReference type="STRING" id="1415166.NONO_c60780"/>
<dbReference type="Pfam" id="PF23841">
    <property type="entry name" value="Phage_tail_terminator_2"/>
    <property type="match status" value="1"/>
</dbReference>
<dbReference type="AlphaFoldDB" id="W5TP03"/>
<dbReference type="EMBL" id="CP006850">
    <property type="protein sequence ID" value="AHH20854.1"/>
    <property type="molecule type" value="Genomic_DNA"/>
</dbReference>
<reference evidence="1 2" key="1">
    <citation type="journal article" date="2014" name="Appl. Environ. Microbiol.">
        <title>Insights into the Microbial Degradation of Rubber and Gutta-Percha by Analysis of the Complete Genome of Nocardia nova SH22a.</title>
        <authorList>
            <person name="Luo Q."/>
            <person name="Hiessl S."/>
            <person name="Poehlein A."/>
            <person name="Daniel R."/>
            <person name="Steinbuchel A."/>
        </authorList>
    </citation>
    <scope>NUCLEOTIDE SEQUENCE [LARGE SCALE GENOMIC DNA]</scope>
    <source>
        <strain evidence="1">SH22a</strain>
    </source>
</reference>
<dbReference type="InterPro" id="IPR057003">
    <property type="entry name" value="Phage_tail_terminator_2"/>
</dbReference>
<evidence type="ECO:0000313" key="2">
    <source>
        <dbReference type="Proteomes" id="UP000019150"/>
    </source>
</evidence>
<dbReference type="PATRIC" id="fig|1415166.3.peg.6254"/>
<dbReference type="OrthoDB" id="4752608at2"/>
<protein>
    <submittedName>
        <fullName evidence="1">Uncharacterized protein</fullName>
    </submittedName>
</protein>
<dbReference type="HOGENOM" id="CLU_1650796_0_0_11"/>
<evidence type="ECO:0000313" key="1">
    <source>
        <dbReference type="EMBL" id="AHH20854.1"/>
    </source>
</evidence>
<gene>
    <name evidence="1" type="ORF">NONO_c60780</name>
</gene>
<dbReference type="KEGG" id="nno:NONO_c60780"/>
<sequence length="184" mass="20438">MSSLRFPDWWRGGFPDRELVVMDALQPVLNVIDVLDDDGNQVYDNGVARRPLACTWLPANYRDVLPVIRVYRGGGAADTGALADPASVQVAAIAATRAASWELMEYCRQWLLSYQSGGTVYRADGTSTLIDSVAEMVGPQQIPELNPDDRMVPLTFRVVCRRPRGLPDYQKVREGLQKLWALAS</sequence>
<accession>W5TP03</accession>
<name>W5TP03_9NOCA</name>
<dbReference type="RefSeq" id="WP_025352193.1">
    <property type="nucleotide sequence ID" value="NZ_CP006850.1"/>
</dbReference>
<organism evidence="1 2">
    <name type="scientific">Nocardia nova SH22a</name>
    <dbReference type="NCBI Taxonomy" id="1415166"/>
    <lineage>
        <taxon>Bacteria</taxon>
        <taxon>Bacillati</taxon>
        <taxon>Actinomycetota</taxon>
        <taxon>Actinomycetes</taxon>
        <taxon>Mycobacteriales</taxon>
        <taxon>Nocardiaceae</taxon>
        <taxon>Nocardia</taxon>
    </lineage>
</organism>